<dbReference type="PANTHER" id="PTHR21581:SF33">
    <property type="entry name" value="D-ALANYL-D-ALANINE CARBOXYPEPTIDASE DACB"/>
    <property type="match status" value="1"/>
</dbReference>
<gene>
    <name evidence="11" type="ORF">KB449_13825</name>
</gene>
<evidence type="ECO:0000256" key="8">
    <source>
        <dbReference type="SAM" id="Phobius"/>
    </source>
</evidence>
<evidence type="ECO:0000256" key="7">
    <source>
        <dbReference type="RuleBase" id="RU004016"/>
    </source>
</evidence>
<keyword evidence="12" id="KW-1185">Reference proteome</keyword>
<sequence length="407" mass="43936">MGQQSRRRIGWTWIAATVVSLIFASSAAAAGPADPSAPPEAQSEAAMLIEQHTGNVLYVKNGDERLYPASITKIATAIVALEHSSLDDIATVSKTARGEDGTRVYLAEGEQVTMEKLLYGMMLNSGNDAATAIAEQIDGTKEKFAARMNAFMRDTIGADDSNFVNPSGLPDPDQYTTASDMAMLARYAMDNETFRQIVSTRKLPWTGLEWTTTLENHNKMLTDYPGATGIKNGYTIASGNTLVGAAERDGMSLIGVVLKAGSKNIAYADMAEMLDYGFANFGVRLLFAKGERYDLHTEAGFSSEWVADEAIWGLYPKNASPVVRVYPSGDVMYESERGTYFSGKLSPVKKEVAISAFSRQQGEKGDSTGHDASESPKNTIRSYALCAGVLLGAGLAVLLLRRGKRDR</sequence>
<feature type="domain" description="Peptidase S11 D-alanyl-D-alanine carboxypeptidase A N-terminal" evidence="10">
    <location>
        <begin position="37"/>
        <end position="260"/>
    </location>
</feature>
<dbReference type="EMBL" id="JAGRPV010000001">
    <property type="protein sequence ID" value="MDI4646050.1"/>
    <property type="molecule type" value="Genomic_DNA"/>
</dbReference>
<feature type="signal peptide" evidence="9">
    <location>
        <begin position="1"/>
        <end position="29"/>
    </location>
</feature>
<dbReference type="Proteomes" id="UP001161691">
    <property type="component" value="Unassembled WGS sequence"/>
</dbReference>
<dbReference type="InterPro" id="IPR012338">
    <property type="entry name" value="Beta-lactam/transpept-like"/>
</dbReference>
<evidence type="ECO:0000256" key="1">
    <source>
        <dbReference type="ARBA" id="ARBA00007164"/>
    </source>
</evidence>
<evidence type="ECO:0000256" key="4">
    <source>
        <dbReference type="ARBA" id="ARBA00022960"/>
    </source>
</evidence>
<evidence type="ECO:0000256" key="5">
    <source>
        <dbReference type="ARBA" id="ARBA00022984"/>
    </source>
</evidence>
<accession>A0ABT6TGU3</accession>
<keyword evidence="5" id="KW-0573">Peptidoglycan synthesis</keyword>
<keyword evidence="8" id="KW-1133">Transmembrane helix</keyword>
<dbReference type="Pfam" id="PF00768">
    <property type="entry name" value="Peptidase_S11"/>
    <property type="match status" value="1"/>
</dbReference>
<evidence type="ECO:0000256" key="2">
    <source>
        <dbReference type="ARBA" id="ARBA00022729"/>
    </source>
</evidence>
<evidence type="ECO:0000256" key="3">
    <source>
        <dbReference type="ARBA" id="ARBA00022801"/>
    </source>
</evidence>
<dbReference type="PANTHER" id="PTHR21581">
    <property type="entry name" value="D-ALANYL-D-ALANINE CARBOXYPEPTIDASE"/>
    <property type="match status" value="1"/>
</dbReference>
<dbReference type="GO" id="GO:0004180">
    <property type="term" value="F:carboxypeptidase activity"/>
    <property type="evidence" value="ECO:0007669"/>
    <property type="project" value="UniProtKB-KW"/>
</dbReference>
<evidence type="ECO:0000259" key="10">
    <source>
        <dbReference type="Pfam" id="PF00768"/>
    </source>
</evidence>
<keyword evidence="4" id="KW-0133">Cell shape</keyword>
<name>A0ABT6TGU3_9BACL</name>
<protein>
    <submittedName>
        <fullName evidence="11">D-alanyl-D-alanine carboxypeptidase family protein</fullName>
        <ecNumber evidence="11">3.4.-.-</ecNumber>
    </submittedName>
</protein>
<dbReference type="InterPro" id="IPR018044">
    <property type="entry name" value="Peptidase_S11"/>
</dbReference>
<keyword evidence="8" id="KW-0812">Transmembrane</keyword>
<evidence type="ECO:0000313" key="11">
    <source>
        <dbReference type="EMBL" id="MDI4646050.1"/>
    </source>
</evidence>
<feature type="chain" id="PRO_5047177423" evidence="9">
    <location>
        <begin position="30"/>
        <end position="407"/>
    </location>
</feature>
<comment type="similarity">
    <text evidence="1 7">Belongs to the peptidase S11 family.</text>
</comment>
<keyword evidence="11" id="KW-0645">Protease</keyword>
<dbReference type="PRINTS" id="PR00725">
    <property type="entry name" value="DADACBPTASE1"/>
</dbReference>
<keyword evidence="6" id="KW-0961">Cell wall biogenesis/degradation</keyword>
<proteinExistence type="inferred from homology"/>
<keyword evidence="11" id="KW-0121">Carboxypeptidase</keyword>
<dbReference type="InterPro" id="IPR001967">
    <property type="entry name" value="Peptidase_S11_N"/>
</dbReference>
<keyword evidence="8" id="KW-0472">Membrane</keyword>
<feature type="transmembrane region" description="Helical" evidence="8">
    <location>
        <begin position="382"/>
        <end position="400"/>
    </location>
</feature>
<dbReference type="Gene3D" id="3.40.710.10">
    <property type="entry name" value="DD-peptidase/beta-lactamase superfamily"/>
    <property type="match status" value="1"/>
</dbReference>
<keyword evidence="2 9" id="KW-0732">Signal</keyword>
<dbReference type="EC" id="3.4.-.-" evidence="11"/>
<dbReference type="SUPFAM" id="SSF56601">
    <property type="entry name" value="beta-lactamase/transpeptidase-like"/>
    <property type="match status" value="1"/>
</dbReference>
<evidence type="ECO:0000313" key="12">
    <source>
        <dbReference type="Proteomes" id="UP001161691"/>
    </source>
</evidence>
<comment type="caution">
    <text evidence="11">The sequence shown here is derived from an EMBL/GenBank/DDBJ whole genome shotgun (WGS) entry which is preliminary data.</text>
</comment>
<evidence type="ECO:0000256" key="9">
    <source>
        <dbReference type="SAM" id="SignalP"/>
    </source>
</evidence>
<reference evidence="11" key="1">
    <citation type="submission" date="2023-04" db="EMBL/GenBank/DDBJ databases">
        <title>Comparative genomic analysis of Cohnella hashimotonis sp. nov., isolated from the International Space Station.</title>
        <authorList>
            <person name="Venkateswaran K."/>
            <person name="Simpson A."/>
        </authorList>
    </citation>
    <scope>NUCLEOTIDE SEQUENCE</scope>
    <source>
        <strain evidence="11">F6_2S_P_1</strain>
    </source>
</reference>
<dbReference type="RefSeq" id="WP_282908942.1">
    <property type="nucleotide sequence ID" value="NZ_JAGRPV010000001.1"/>
</dbReference>
<evidence type="ECO:0000256" key="6">
    <source>
        <dbReference type="ARBA" id="ARBA00023316"/>
    </source>
</evidence>
<keyword evidence="3 11" id="KW-0378">Hydrolase</keyword>
<organism evidence="11 12">
    <name type="scientific">Cohnella hashimotonis</name>
    <dbReference type="NCBI Taxonomy" id="2826895"/>
    <lineage>
        <taxon>Bacteria</taxon>
        <taxon>Bacillati</taxon>
        <taxon>Bacillota</taxon>
        <taxon>Bacilli</taxon>
        <taxon>Bacillales</taxon>
        <taxon>Paenibacillaceae</taxon>
        <taxon>Cohnella</taxon>
    </lineage>
</organism>